<proteinExistence type="inferred from homology"/>
<dbReference type="InterPro" id="IPR008475">
    <property type="entry name" value="PLipase_C_C"/>
</dbReference>
<gene>
    <name evidence="9" type="ORF">RM764_42190</name>
</gene>
<dbReference type="InterPro" id="IPR017767">
    <property type="entry name" value="PC-PLC"/>
</dbReference>
<dbReference type="NCBIfam" id="TIGR03396">
    <property type="entry name" value="PC_PLC"/>
    <property type="match status" value="1"/>
</dbReference>
<keyword evidence="10" id="KW-1185">Reference proteome</keyword>
<evidence type="ECO:0000256" key="2">
    <source>
        <dbReference type="ARBA" id="ARBA00009717"/>
    </source>
</evidence>
<sequence length="688" mass="73869">MSPLDRRTFLRGAAVVGTALGLDALPATDHSTASAASGAITDVKHVVVLMQENRSFDHYFGALKGVRGFADRSAITLPGGYSVFNQPSGAGRQYPWSMSATSPWLGVDGERLAQCDGSLDHGWSSQHKAWNNGKMDSWVSAKGTNRTMGFLNRGDIPFHYALADAYTLCDAYHCSILSATGPNRTYLWGGMIDPNGTAGGPAYDGADESGLKWQTYAEALQNAGVSWKVYQNAGDNFGDNGLAYFSAFANASAGNPLYDRGMASVPRATGSTPDDIAAAIRHDVQNGTLPQVSWVVANQGFSEHPSAPPNDGAHFINLVMQALNADPAVFNSTVLFVNYDENDGFFDHVPPPVPPAGTSDEFVNGAPIGLGFRVPMFVVSPWSRGGWVNSQVTDHTSVIQFLETWTTALGTPARCPSISAWRRKVTGDLTSCFDFTSPVYGMPSLPSTSTVIGQVHCYLLPNPSSDTNALPAQEPGTKPARALPYQPNAYIGRFDYNANGQVLAWIDLANQGVQATEAVHFSVYANAYRSGGPWQYTVDPYNAATHTDGQVEDYINVGSGYGNGLYDLSVVGPNRFLRRFTGNALGPAMDIEVGCFYAPAPNTGKQAVWFRMTNQTTADVTFTITSNNYRGDGPWTYRVTAGQFTDDYFNAVAYNGGWYAFTVTVSADSSFSRRFVGHIETGAASVTG</sequence>
<accession>A0ABU2U8D0</accession>
<evidence type="ECO:0000256" key="7">
    <source>
        <dbReference type="ARBA" id="ARBA00048421"/>
    </source>
</evidence>
<dbReference type="RefSeq" id="WP_311700913.1">
    <property type="nucleotide sequence ID" value="NZ_JAVREY010000111.1"/>
</dbReference>
<feature type="domain" description="Bacterial phospholipase C C-terminal" evidence="8">
    <location>
        <begin position="597"/>
        <end position="678"/>
    </location>
</feature>
<comment type="subcellular location">
    <subcellularLocation>
        <location evidence="1">Secreted</location>
        <location evidence="1">Cell wall</location>
    </subcellularLocation>
</comment>
<name>A0ABU2U8D0_9ACTN</name>
<reference evidence="10" key="1">
    <citation type="submission" date="2023-07" db="EMBL/GenBank/DDBJ databases">
        <title>30 novel species of actinomycetes from the DSMZ collection.</title>
        <authorList>
            <person name="Nouioui I."/>
        </authorList>
    </citation>
    <scope>NUCLEOTIDE SEQUENCE [LARGE SCALE GENOMIC DNA]</scope>
    <source>
        <strain evidence="10">DSM 41699</strain>
    </source>
</reference>
<dbReference type="InterPro" id="IPR006311">
    <property type="entry name" value="TAT_signal"/>
</dbReference>
<keyword evidence="4" id="KW-0134">Cell wall</keyword>
<evidence type="ECO:0000256" key="6">
    <source>
        <dbReference type="ARBA" id="ARBA00023026"/>
    </source>
</evidence>
<dbReference type="PANTHER" id="PTHR31956:SF1">
    <property type="entry name" value="NON-SPECIFIC PHOSPHOLIPASE C1"/>
    <property type="match status" value="1"/>
</dbReference>
<keyword evidence="5" id="KW-0378">Hydrolase</keyword>
<comment type="catalytic activity">
    <reaction evidence="7">
        <text>a 1,2-diacyl-sn-glycero-3-phosphocholine + H2O = phosphocholine + a 1,2-diacyl-sn-glycerol + H(+)</text>
        <dbReference type="Rhea" id="RHEA:10604"/>
        <dbReference type="ChEBI" id="CHEBI:15377"/>
        <dbReference type="ChEBI" id="CHEBI:15378"/>
        <dbReference type="ChEBI" id="CHEBI:17815"/>
        <dbReference type="ChEBI" id="CHEBI:57643"/>
        <dbReference type="ChEBI" id="CHEBI:295975"/>
        <dbReference type="EC" id="3.1.4.3"/>
    </reaction>
    <physiologicalReaction direction="left-to-right" evidence="7">
        <dbReference type="Rhea" id="RHEA:10605"/>
    </physiologicalReaction>
</comment>
<dbReference type="CDD" id="cd16014">
    <property type="entry name" value="PLC"/>
    <property type="match status" value="1"/>
</dbReference>
<dbReference type="Pfam" id="PF05506">
    <property type="entry name" value="PLipase_C_C"/>
    <property type="match status" value="2"/>
</dbReference>
<dbReference type="PANTHER" id="PTHR31956">
    <property type="entry name" value="NON-SPECIFIC PHOSPHOLIPASE C4-RELATED"/>
    <property type="match status" value="1"/>
</dbReference>
<keyword evidence="6" id="KW-0843">Virulence</keyword>
<dbReference type="PROSITE" id="PS51318">
    <property type="entry name" value="TAT"/>
    <property type="match status" value="1"/>
</dbReference>
<evidence type="ECO:0000313" key="9">
    <source>
        <dbReference type="EMBL" id="MDT0469487.1"/>
    </source>
</evidence>
<dbReference type="InterPro" id="IPR007312">
    <property type="entry name" value="Phosphoesterase"/>
</dbReference>
<dbReference type="Proteomes" id="UP001183809">
    <property type="component" value="Unassembled WGS sequence"/>
</dbReference>
<evidence type="ECO:0000256" key="5">
    <source>
        <dbReference type="ARBA" id="ARBA00022801"/>
    </source>
</evidence>
<organism evidence="9 10">
    <name type="scientific">Streptomyces gibsoniae</name>
    <dbReference type="NCBI Taxonomy" id="3075529"/>
    <lineage>
        <taxon>Bacteria</taxon>
        <taxon>Bacillati</taxon>
        <taxon>Actinomycetota</taxon>
        <taxon>Actinomycetes</taxon>
        <taxon>Kitasatosporales</taxon>
        <taxon>Streptomycetaceae</taxon>
        <taxon>Streptomyces</taxon>
    </lineage>
</organism>
<dbReference type="Pfam" id="PF04185">
    <property type="entry name" value="Phosphoesterase"/>
    <property type="match status" value="1"/>
</dbReference>
<dbReference type="InterPro" id="IPR017850">
    <property type="entry name" value="Alkaline_phosphatase_core_sf"/>
</dbReference>
<dbReference type="EMBL" id="JAVREY010000111">
    <property type="protein sequence ID" value="MDT0469487.1"/>
    <property type="molecule type" value="Genomic_DNA"/>
</dbReference>
<evidence type="ECO:0000256" key="1">
    <source>
        <dbReference type="ARBA" id="ARBA00004191"/>
    </source>
</evidence>
<evidence type="ECO:0000259" key="8">
    <source>
        <dbReference type="Pfam" id="PF05506"/>
    </source>
</evidence>
<dbReference type="Gene3D" id="3.40.720.10">
    <property type="entry name" value="Alkaline Phosphatase, subunit A"/>
    <property type="match status" value="2"/>
</dbReference>
<dbReference type="EC" id="3.1.4.3" evidence="3"/>
<evidence type="ECO:0000256" key="3">
    <source>
        <dbReference type="ARBA" id="ARBA00012018"/>
    </source>
</evidence>
<evidence type="ECO:0000256" key="4">
    <source>
        <dbReference type="ARBA" id="ARBA00022512"/>
    </source>
</evidence>
<protein>
    <recommendedName>
        <fullName evidence="3">phospholipase C</fullName>
        <ecNumber evidence="3">3.1.4.3</ecNumber>
    </recommendedName>
</protein>
<evidence type="ECO:0000313" key="10">
    <source>
        <dbReference type="Proteomes" id="UP001183809"/>
    </source>
</evidence>
<feature type="domain" description="Bacterial phospholipase C C-terminal" evidence="8">
    <location>
        <begin position="479"/>
        <end position="583"/>
    </location>
</feature>
<keyword evidence="4" id="KW-0964">Secreted</keyword>
<comment type="similarity">
    <text evidence="2">Belongs to the bacterial phospholipase C family.</text>
</comment>
<comment type="caution">
    <text evidence="9">The sequence shown here is derived from an EMBL/GenBank/DDBJ whole genome shotgun (WGS) entry which is preliminary data.</text>
</comment>